<comment type="similarity">
    <text evidence="7">Belongs to the WRKY group II-b family.</text>
</comment>
<evidence type="ECO:0000256" key="5">
    <source>
        <dbReference type="ARBA" id="ARBA00023163"/>
    </source>
</evidence>
<reference evidence="12" key="2">
    <citation type="submission" date="2025-08" db="UniProtKB">
        <authorList>
            <consortium name="RefSeq"/>
        </authorList>
    </citation>
    <scope>IDENTIFICATION</scope>
    <source>
        <tissue evidence="12">Leaf</tissue>
    </source>
</reference>
<dbReference type="AlphaFoldDB" id="A0A1S4BPS3"/>
<dbReference type="Proteomes" id="UP000790787">
    <property type="component" value="Chromosome 2"/>
</dbReference>
<protein>
    <submittedName>
        <fullName evidence="12">WRKY transcription factor 9 isoform X1</fullName>
    </submittedName>
</protein>
<dbReference type="PANTHER" id="PTHR31429:SF54">
    <property type="entry name" value="WRKY TRANSCRIPTION FACTOR 9-RELATED"/>
    <property type="match status" value="1"/>
</dbReference>
<dbReference type="PANTHER" id="PTHR31429">
    <property type="entry name" value="WRKY TRANSCRIPTION FACTOR 36-RELATED"/>
    <property type="match status" value="1"/>
</dbReference>
<feature type="region of interest" description="Disordered" evidence="9">
    <location>
        <begin position="155"/>
        <end position="187"/>
    </location>
</feature>
<dbReference type="InterPro" id="IPR003657">
    <property type="entry name" value="WRKY_dom"/>
</dbReference>
<feature type="compositionally biased region" description="Basic and acidic residues" evidence="9">
    <location>
        <begin position="160"/>
        <end position="172"/>
    </location>
</feature>
<feature type="coiled-coil region" evidence="8">
    <location>
        <begin position="62"/>
        <end position="89"/>
    </location>
</feature>
<dbReference type="SMART" id="SM00774">
    <property type="entry name" value="WRKY"/>
    <property type="match status" value="1"/>
</dbReference>
<evidence type="ECO:0000256" key="7">
    <source>
        <dbReference type="ARBA" id="ARBA00061007"/>
    </source>
</evidence>
<evidence type="ECO:0000256" key="6">
    <source>
        <dbReference type="ARBA" id="ARBA00023242"/>
    </source>
</evidence>
<dbReference type="SUPFAM" id="SSF118290">
    <property type="entry name" value="WRKY DNA-binding domain"/>
    <property type="match status" value="1"/>
</dbReference>
<dbReference type="SMR" id="A0A1S4BPS3"/>
<dbReference type="RefSeq" id="XP_016490861.1">
    <property type="nucleotide sequence ID" value="XM_016635375.1"/>
</dbReference>
<keyword evidence="4" id="KW-0238">DNA-binding</keyword>
<proteinExistence type="inferred from homology"/>
<dbReference type="GO" id="GO:0003700">
    <property type="term" value="F:DNA-binding transcription factor activity"/>
    <property type="evidence" value="ECO:0007669"/>
    <property type="project" value="InterPro"/>
</dbReference>
<dbReference type="PROSITE" id="PS50811">
    <property type="entry name" value="WRKY"/>
    <property type="match status" value="1"/>
</dbReference>
<dbReference type="FunFam" id="2.20.25.80:FF:000002">
    <property type="entry name" value="probable WRKY transcription factor 31"/>
    <property type="match status" value="1"/>
</dbReference>
<comment type="subcellular location">
    <subcellularLocation>
        <location evidence="1">Nucleus</location>
    </subcellularLocation>
</comment>
<dbReference type="Gene3D" id="2.20.25.80">
    <property type="entry name" value="WRKY domain"/>
    <property type="match status" value="1"/>
</dbReference>
<keyword evidence="2" id="KW-0805">Transcription regulation</keyword>
<dbReference type="InterPro" id="IPR036576">
    <property type="entry name" value="WRKY_dom_sf"/>
</dbReference>
<evidence type="ECO:0000256" key="9">
    <source>
        <dbReference type="SAM" id="MobiDB-lite"/>
    </source>
</evidence>
<keyword evidence="6" id="KW-0539">Nucleus</keyword>
<evidence type="ECO:0000256" key="2">
    <source>
        <dbReference type="ARBA" id="ARBA00023015"/>
    </source>
</evidence>
<evidence type="ECO:0000259" key="10">
    <source>
        <dbReference type="PROSITE" id="PS50811"/>
    </source>
</evidence>
<organism evidence="11 12">
    <name type="scientific">Nicotiana tabacum</name>
    <name type="common">Common tobacco</name>
    <dbReference type="NCBI Taxonomy" id="4097"/>
    <lineage>
        <taxon>Eukaryota</taxon>
        <taxon>Viridiplantae</taxon>
        <taxon>Streptophyta</taxon>
        <taxon>Embryophyta</taxon>
        <taxon>Tracheophyta</taxon>
        <taxon>Spermatophyta</taxon>
        <taxon>Magnoliopsida</taxon>
        <taxon>eudicotyledons</taxon>
        <taxon>Gunneridae</taxon>
        <taxon>Pentapetalae</taxon>
        <taxon>asterids</taxon>
        <taxon>lamiids</taxon>
        <taxon>Solanales</taxon>
        <taxon>Solanaceae</taxon>
        <taxon>Nicotianoideae</taxon>
        <taxon>Nicotianeae</taxon>
        <taxon>Nicotiana</taxon>
    </lineage>
</organism>
<keyword evidence="11" id="KW-1185">Reference proteome</keyword>
<accession>A0A1S4BPS3</accession>
<dbReference type="OrthoDB" id="779182at2759"/>
<dbReference type="Pfam" id="PF03106">
    <property type="entry name" value="WRKY"/>
    <property type="match status" value="1"/>
</dbReference>
<keyword evidence="5" id="KW-0804">Transcription</keyword>
<evidence type="ECO:0000256" key="1">
    <source>
        <dbReference type="ARBA" id="ARBA00004123"/>
    </source>
</evidence>
<evidence type="ECO:0000313" key="11">
    <source>
        <dbReference type="Proteomes" id="UP000790787"/>
    </source>
</evidence>
<feature type="domain" description="WRKY" evidence="10">
    <location>
        <begin position="216"/>
        <end position="282"/>
    </location>
</feature>
<keyword evidence="3 8" id="KW-0175">Coiled coil</keyword>
<reference evidence="11" key="1">
    <citation type="journal article" date="2014" name="Nat. Commun.">
        <title>The tobacco genome sequence and its comparison with those of tomato and potato.</title>
        <authorList>
            <person name="Sierro N."/>
            <person name="Battey J.N."/>
            <person name="Ouadi S."/>
            <person name="Bakaher N."/>
            <person name="Bovet L."/>
            <person name="Willig A."/>
            <person name="Goepfert S."/>
            <person name="Peitsch M.C."/>
            <person name="Ivanov N.V."/>
        </authorList>
    </citation>
    <scope>NUCLEOTIDE SEQUENCE [LARGE SCALE GENOMIC DNA]</scope>
</reference>
<evidence type="ECO:0000256" key="3">
    <source>
        <dbReference type="ARBA" id="ARBA00023054"/>
    </source>
</evidence>
<dbReference type="KEGG" id="nta:107810589"/>
<dbReference type="RefSeq" id="XP_016490861.1">
    <property type="nucleotide sequence ID" value="XM_016635375.2"/>
</dbReference>
<dbReference type="PaxDb" id="4097-A0A1S4BPS3"/>
<dbReference type="InterPro" id="IPR044810">
    <property type="entry name" value="WRKY_plant"/>
</dbReference>
<evidence type="ECO:0000313" key="12">
    <source>
        <dbReference type="RefSeq" id="XP_016490861.1"/>
    </source>
</evidence>
<sequence>MDNSRKFGSDEKIETIDLSLKLDHEELSNEVNSSRELSQFDAKIQSKEKEFGKNSKREEYQFSVLQKEMNMMKEENKVLREAVEQTMKDYYDLQKKFSNTQQNNGKKDPKDLLSLHGTYCIDFDMNKRTDSPASQENDIGDGELGLSLTLLSSGSNASKVEADEERKEKQEDATTTGYLPIQSSNNSHGSNFGGITSQVMNSPPNRKARVSIRAKCEAATMNDGCHWRKYGQKIAKGNPCPRAYYRCTVAPGCPVRKQVQRCVEDMSILITTYEGTHNHPLPVAMASTAGSFTLVDSSINPLLSNGTSNLLNQTFFPSPYHIINSSSSPYTSNLRNNLYNHEQYPIVNSFSNTSLSEAAQLGNSWFPKPSNYERNTIGNNIFTAYKLADIIHNEMGPQFEGNNNNYM</sequence>
<dbReference type="GeneID" id="107810589"/>
<dbReference type="GO" id="GO:0005634">
    <property type="term" value="C:nucleus"/>
    <property type="evidence" value="ECO:0007669"/>
    <property type="project" value="UniProtKB-SubCell"/>
</dbReference>
<evidence type="ECO:0000256" key="4">
    <source>
        <dbReference type="ARBA" id="ARBA00023125"/>
    </source>
</evidence>
<gene>
    <name evidence="12" type="primary">LOC107810589</name>
</gene>
<name>A0A1S4BPS3_TOBAC</name>
<evidence type="ECO:0000256" key="8">
    <source>
        <dbReference type="SAM" id="Coils"/>
    </source>
</evidence>
<dbReference type="GO" id="GO:0043565">
    <property type="term" value="F:sequence-specific DNA binding"/>
    <property type="evidence" value="ECO:0007669"/>
    <property type="project" value="InterPro"/>
</dbReference>